<dbReference type="GO" id="GO:0004523">
    <property type="term" value="F:RNA-DNA hybrid ribonuclease activity"/>
    <property type="evidence" value="ECO:0007669"/>
    <property type="project" value="InterPro"/>
</dbReference>
<accession>A0AAQ3QSP2</accession>
<evidence type="ECO:0000313" key="4">
    <source>
        <dbReference type="Proteomes" id="UP001327560"/>
    </source>
</evidence>
<dbReference type="Gene3D" id="3.30.420.10">
    <property type="entry name" value="Ribonuclease H-like superfamily/Ribonuclease H"/>
    <property type="match status" value="1"/>
</dbReference>
<dbReference type="GO" id="GO:0003676">
    <property type="term" value="F:nucleic acid binding"/>
    <property type="evidence" value="ECO:0007669"/>
    <property type="project" value="InterPro"/>
</dbReference>
<dbReference type="InterPro" id="IPR002156">
    <property type="entry name" value="RNaseH_domain"/>
</dbReference>
<dbReference type="InterPro" id="IPR036397">
    <property type="entry name" value="RNaseH_sf"/>
</dbReference>
<reference evidence="3 4" key="1">
    <citation type="submission" date="2023-10" db="EMBL/GenBank/DDBJ databases">
        <title>Chromosome-scale genome assembly provides insights into flower coloration mechanisms of Canna indica.</title>
        <authorList>
            <person name="Li C."/>
        </authorList>
    </citation>
    <scope>NUCLEOTIDE SEQUENCE [LARGE SCALE GENOMIC DNA]</scope>
    <source>
        <tissue evidence="3">Flower</tissue>
    </source>
</reference>
<evidence type="ECO:0000259" key="2">
    <source>
        <dbReference type="Pfam" id="PF13456"/>
    </source>
</evidence>
<dbReference type="AlphaFoldDB" id="A0AAQ3QSP2"/>
<protein>
    <recommendedName>
        <fullName evidence="2">RNase H type-1 domain-containing protein</fullName>
    </recommendedName>
</protein>
<feature type="compositionally biased region" description="Basic and acidic residues" evidence="1">
    <location>
        <begin position="10"/>
        <end position="19"/>
    </location>
</feature>
<dbReference type="SUPFAM" id="SSF53098">
    <property type="entry name" value="Ribonuclease H-like"/>
    <property type="match status" value="1"/>
</dbReference>
<name>A0AAQ3QSP2_9LILI</name>
<dbReference type="InterPro" id="IPR012337">
    <property type="entry name" value="RNaseH-like_sf"/>
</dbReference>
<feature type="domain" description="RNase H type-1" evidence="2">
    <location>
        <begin position="128"/>
        <end position="232"/>
    </location>
</feature>
<feature type="region of interest" description="Disordered" evidence="1">
    <location>
        <begin position="1"/>
        <end position="24"/>
    </location>
</feature>
<gene>
    <name evidence="3" type="ORF">Cni_G28690</name>
</gene>
<dbReference type="Pfam" id="PF13456">
    <property type="entry name" value="RVT_3"/>
    <property type="match status" value="1"/>
</dbReference>
<evidence type="ECO:0000256" key="1">
    <source>
        <dbReference type="SAM" id="MobiDB-lite"/>
    </source>
</evidence>
<dbReference type="EMBL" id="CP136898">
    <property type="protein sequence ID" value="WOL19888.1"/>
    <property type="molecule type" value="Genomic_DNA"/>
</dbReference>
<dbReference type="Proteomes" id="UP001327560">
    <property type="component" value="Chromosome 9"/>
</dbReference>
<evidence type="ECO:0000313" key="3">
    <source>
        <dbReference type="EMBL" id="WOL19888.1"/>
    </source>
</evidence>
<proteinExistence type="predicted"/>
<keyword evidence="4" id="KW-1185">Reference proteome</keyword>
<dbReference type="InterPro" id="IPR044730">
    <property type="entry name" value="RNase_H-like_dom_plant"/>
</dbReference>
<organism evidence="3 4">
    <name type="scientific">Canna indica</name>
    <name type="common">Indian-shot</name>
    <dbReference type="NCBI Taxonomy" id="4628"/>
    <lineage>
        <taxon>Eukaryota</taxon>
        <taxon>Viridiplantae</taxon>
        <taxon>Streptophyta</taxon>
        <taxon>Embryophyta</taxon>
        <taxon>Tracheophyta</taxon>
        <taxon>Spermatophyta</taxon>
        <taxon>Magnoliopsida</taxon>
        <taxon>Liliopsida</taxon>
        <taxon>Zingiberales</taxon>
        <taxon>Cannaceae</taxon>
        <taxon>Canna</taxon>
    </lineage>
</organism>
<sequence>MALATGTTSLDKESTTTDFDKDEEEEVLRLWPEGGGTGGGIEAALPDSANSAIEDSSLASGEKSELDVKQINVISARKKLIAWIICSTIVRALNETFEFKKNDISIETEKVKKVSENISHDYITLLCDAAWKGGFKAGCGFLIEDADSNILEKGSSIEIATNLLYAEAKAIWVGPDNVREKNLRRIQVRTDCDRLVRILKGYFQAPWEISVLIAKIKSLALEVEVLNWIHHTCEEKP</sequence>
<dbReference type="CDD" id="cd06222">
    <property type="entry name" value="RNase_H_like"/>
    <property type="match status" value="1"/>
</dbReference>